<feature type="compositionally biased region" description="Gly residues" evidence="1">
    <location>
        <begin position="617"/>
        <end position="626"/>
    </location>
</feature>
<feature type="signal peptide" evidence="2">
    <location>
        <begin position="1"/>
        <end position="18"/>
    </location>
</feature>
<dbReference type="Proteomes" id="UP000030651">
    <property type="component" value="Unassembled WGS sequence"/>
</dbReference>
<keyword evidence="4" id="KW-1185">Reference proteome</keyword>
<dbReference type="EMBL" id="KI912109">
    <property type="protein sequence ID" value="ETS86852.1"/>
    <property type="molecule type" value="Genomic_DNA"/>
</dbReference>
<gene>
    <name evidence="3" type="ORF">PFICI_00680</name>
</gene>
<feature type="chain" id="PRO_5004834876" evidence="2">
    <location>
        <begin position="19"/>
        <end position="634"/>
    </location>
</feature>
<dbReference type="AlphaFoldDB" id="W3XMW6"/>
<dbReference type="RefSeq" id="XP_007827452.1">
    <property type="nucleotide sequence ID" value="XM_007829261.1"/>
</dbReference>
<proteinExistence type="predicted"/>
<protein>
    <submittedName>
        <fullName evidence="3">Uncharacterized protein</fullName>
    </submittedName>
</protein>
<name>W3XMW6_PESFW</name>
<keyword evidence="2" id="KW-0732">Signal</keyword>
<feature type="region of interest" description="Disordered" evidence="1">
    <location>
        <begin position="570"/>
        <end position="634"/>
    </location>
</feature>
<accession>W3XMW6</accession>
<organism evidence="3 4">
    <name type="scientific">Pestalotiopsis fici (strain W106-1 / CGMCC3.15140)</name>
    <dbReference type="NCBI Taxonomy" id="1229662"/>
    <lineage>
        <taxon>Eukaryota</taxon>
        <taxon>Fungi</taxon>
        <taxon>Dikarya</taxon>
        <taxon>Ascomycota</taxon>
        <taxon>Pezizomycotina</taxon>
        <taxon>Sordariomycetes</taxon>
        <taxon>Xylariomycetidae</taxon>
        <taxon>Amphisphaeriales</taxon>
        <taxon>Sporocadaceae</taxon>
        <taxon>Pestalotiopsis</taxon>
    </lineage>
</organism>
<dbReference type="OMA" id="CWPYVSM"/>
<dbReference type="InParanoid" id="W3XMW6"/>
<evidence type="ECO:0000313" key="3">
    <source>
        <dbReference type="EMBL" id="ETS86852.1"/>
    </source>
</evidence>
<evidence type="ECO:0000256" key="2">
    <source>
        <dbReference type="SAM" id="SignalP"/>
    </source>
</evidence>
<evidence type="ECO:0000313" key="4">
    <source>
        <dbReference type="Proteomes" id="UP000030651"/>
    </source>
</evidence>
<dbReference type="OrthoDB" id="2890403at2759"/>
<dbReference type="HOGENOM" id="CLU_019363_1_0_1"/>
<feature type="compositionally biased region" description="Low complexity" evidence="1">
    <location>
        <begin position="570"/>
        <end position="591"/>
    </location>
</feature>
<sequence>MLFRSFAALSCAAATAFAQGLGDSSLEKFTDSLTLDYAFSPVKEAYWTGFPHHRRTPFAVSPDGQSAYLAYLDSSETDVHVQQVDPSTFTAVGSAVTVTGGKEAGGLVAHNDGFALLTNEALPSGTTDAPADSTPVPVLYRFTDGTQTWKTFLGGPGVDTDFGLAASPDLNGDLVYSEEAAMYGAYFVITAYTGDASGHYGDSIKYVTDDGTLTTISGASSSWGCSHNTGISFEAADAAPFASICAEDQGDIWLNTATQGMSGVKISNENTTNGGTGEPMGGMSGSFSGLARLIDSDAYVSAWVSRGAIDLTANEWMGDGYTACSNRTNGRNVAIAQFSDKNTLVGDQASSVVGATDGDSQINWITSGTADCSNAHVAAFDSSSVLVTWEEIEDPDCQFIAMGCKGTFTGSRFQLVTDGAKVGEPLVETDVYVSGDMVTLSDGRVCWPYVSMTWDLSEPVAYSGSTASTNSMSFACASISGSSSNSTSGSSTTTAAATSSATAAATPSTVAVEEDASSSATVVSTLITSVRSSSSDSAVATTSDAGAVTGVESATEVVISASSVPVETATAAVPTEASPSGPAPTASSGFAFPTGSRPSHPHGSARPSQSAFPGFGSNVGGSGHTCGGAKKREV</sequence>
<dbReference type="eggNOG" id="ENOG502QTSJ">
    <property type="taxonomic scope" value="Eukaryota"/>
</dbReference>
<dbReference type="KEGG" id="pfy:PFICI_00680"/>
<evidence type="ECO:0000256" key="1">
    <source>
        <dbReference type="SAM" id="MobiDB-lite"/>
    </source>
</evidence>
<dbReference type="GeneID" id="19265693"/>
<reference evidence="4" key="1">
    <citation type="journal article" date="2015" name="BMC Genomics">
        <title>Genomic and transcriptomic analysis of the endophytic fungus Pestalotiopsis fici reveals its lifestyle and high potential for synthesis of natural products.</title>
        <authorList>
            <person name="Wang X."/>
            <person name="Zhang X."/>
            <person name="Liu L."/>
            <person name="Xiang M."/>
            <person name="Wang W."/>
            <person name="Sun X."/>
            <person name="Che Y."/>
            <person name="Guo L."/>
            <person name="Liu G."/>
            <person name="Guo L."/>
            <person name="Wang C."/>
            <person name="Yin W.B."/>
            <person name="Stadler M."/>
            <person name="Zhang X."/>
            <person name="Liu X."/>
        </authorList>
    </citation>
    <scope>NUCLEOTIDE SEQUENCE [LARGE SCALE GENOMIC DNA]</scope>
    <source>
        <strain evidence="4">W106-1 / CGMCC3.15140</strain>
    </source>
</reference>